<keyword evidence="2" id="KW-0479">Metal-binding</keyword>
<organism evidence="7 8">
    <name type="scientific">Candolleomyces eurysporus</name>
    <dbReference type="NCBI Taxonomy" id="2828524"/>
    <lineage>
        <taxon>Eukaryota</taxon>
        <taxon>Fungi</taxon>
        <taxon>Dikarya</taxon>
        <taxon>Basidiomycota</taxon>
        <taxon>Agaricomycotina</taxon>
        <taxon>Agaricomycetes</taxon>
        <taxon>Agaricomycetidae</taxon>
        <taxon>Agaricales</taxon>
        <taxon>Agaricineae</taxon>
        <taxon>Psathyrellaceae</taxon>
        <taxon>Candolleomyces</taxon>
    </lineage>
</organism>
<reference evidence="7" key="1">
    <citation type="submission" date="2022-06" db="EMBL/GenBank/DDBJ databases">
        <title>Genome Sequence of Candolleomyces eurysporus.</title>
        <authorList>
            <person name="Buettner E."/>
        </authorList>
    </citation>
    <scope>NUCLEOTIDE SEQUENCE</scope>
    <source>
        <strain evidence="7">VTCC 930004</strain>
    </source>
</reference>
<keyword evidence="3" id="KW-0223">Dioxygenase</keyword>
<proteinExistence type="predicted"/>
<feature type="non-terminal residue" evidence="7">
    <location>
        <position position="1"/>
    </location>
</feature>
<dbReference type="EMBL" id="JANBPK010000931">
    <property type="protein sequence ID" value="KAJ2928305.1"/>
    <property type="molecule type" value="Genomic_DNA"/>
</dbReference>
<evidence type="ECO:0000259" key="6">
    <source>
        <dbReference type="Pfam" id="PF12851"/>
    </source>
</evidence>
<dbReference type="InterPro" id="IPR024779">
    <property type="entry name" value="2OGFeDO_JBP1/TET_oxygenase_dom"/>
</dbReference>
<dbReference type="Gene3D" id="3.60.130.30">
    <property type="match status" value="1"/>
</dbReference>
<name>A0A9W8J4Z1_9AGAR</name>
<evidence type="ECO:0000313" key="8">
    <source>
        <dbReference type="Proteomes" id="UP001140091"/>
    </source>
</evidence>
<sequence>MDYATTKAWSYGHFSDVPWILWGYDVNCQYDRHHKERVEASDYLSFPEGLENKIYYAIGTWHVHGHKPECYPRYATTFIKGSGVRSAEILESRWSQLNPAASSLRYMTLAHRAEMLDALMNDINWKTMVKLAGDIISSFVDALDSRDDACLEFDKLDSTCSEELRAKWLAQEEKAHANRLQDVKSMDIYSSALDQAPALIEIEVQQMDKELEEGNVGLTTWLVTGIEIQQQQIRLKAAQQKHQSPTPKQEVEISRMKEKLIQKLDKLMTNAEQLFPALDFDELEYRDAVVFNAMMQSPVPLPSQLKGKLPPALKQAAAVELELRIGEANDALQGVRTQIGYKSYIFRKQIRTWKGKKRRTRGYDNIQRSNEELIIQRKLYNNALEALKNLGAGEKILSKYKEIKKDDLRTITAIADSNARGQSRSTLAWFWSLDVAGDSDGNEYLEEYLFWSEVQGVAEPIDVPRELEAILPDLILAARTCAAAWANRVQLPWSSVQYTDTLPQSSNGWNKRAEERMAGRFPPAFNQPWPRLTSPTIFVDSEARVSGWYLPGVLTPNTIKVVSEACATLRGECPALWDDSQQARVSYCSHYRDSLEGGTPEPSTTPETKHSVVKFLKTTAPTMCVLSAILRIVHPEEYEKSVRLEKKFARCAAVPDRYELLELIQHWTFPFHCLDIEANPGTGVFRDDRGVSGGINILAAFGTFADGEVSIPSIGVTCNYNPGTIFCLPPRLYRHSFDPINGTHFTIDSHCCQWTRSQMFREPQLLDTQLHTTVLPPKFGSKERRSHGGTPVTYIYTPTLHFSYPYLAD</sequence>
<dbReference type="GO" id="GO:0046872">
    <property type="term" value="F:metal ion binding"/>
    <property type="evidence" value="ECO:0007669"/>
    <property type="project" value="UniProtKB-KW"/>
</dbReference>
<evidence type="ECO:0000313" key="7">
    <source>
        <dbReference type="EMBL" id="KAJ2928305.1"/>
    </source>
</evidence>
<dbReference type="PANTHER" id="PTHR33096:SF1">
    <property type="entry name" value="CXC1-LIKE CYSTEINE CLUSTER ASSOCIATED WITH KDZ TRANSPOSASES DOMAIN-CONTAINING PROTEIN"/>
    <property type="match status" value="1"/>
</dbReference>
<keyword evidence="5" id="KW-0408">Iron</keyword>
<evidence type="ECO:0000256" key="1">
    <source>
        <dbReference type="ARBA" id="ARBA00001954"/>
    </source>
</evidence>
<dbReference type="InterPro" id="IPR040521">
    <property type="entry name" value="KDZ"/>
</dbReference>
<dbReference type="Pfam" id="PF12851">
    <property type="entry name" value="Tet_JBP"/>
    <property type="match status" value="1"/>
</dbReference>
<feature type="domain" description="2OGFeDO JBP1/TET oxygenase" evidence="6">
    <location>
        <begin position="591"/>
        <end position="756"/>
    </location>
</feature>
<evidence type="ECO:0000256" key="2">
    <source>
        <dbReference type="ARBA" id="ARBA00022723"/>
    </source>
</evidence>
<keyword evidence="4" id="KW-0560">Oxidoreductase</keyword>
<dbReference type="AlphaFoldDB" id="A0A9W8J4Z1"/>
<dbReference type="OrthoDB" id="2802946at2759"/>
<dbReference type="Proteomes" id="UP001140091">
    <property type="component" value="Unassembled WGS sequence"/>
</dbReference>
<evidence type="ECO:0000256" key="3">
    <source>
        <dbReference type="ARBA" id="ARBA00022964"/>
    </source>
</evidence>
<comment type="caution">
    <text evidence="7">The sequence shown here is derived from an EMBL/GenBank/DDBJ whole genome shotgun (WGS) entry which is preliminary data.</text>
</comment>
<evidence type="ECO:0000256" key="5">
    <source>
        <dbReference type="ARBA" id="ARBA00023004"/>
    </source>
</evidence>
<evidence type="ECO:0000256" key="4">
    <source>
        <dbReference type="ARBA" id="ARBA00023002"/>
    </source>
</evidence>
<protein>
    <recommendedName>
        <fullName evidence="6">2OGFeDO JBP1/TET oxygenase domain-containing protein</fullName>
    </recommendedName>
</protein>
<dbReference type="PANTHER" id="PTHR33096">
    <property type="entry name" value="CXC2 DOMAIN-CONTAINING PROTEIN"/>
    <property type="match status" value="1"/>
</dbReference>
<dbReference type="Pfam" id="PF18758">
    <property type="entry name" value="KDZ"/>
    <property type="match status" value="1"/>
</dbReference>
<dbReference type="GO" id="GO:0051213">
    <property type="term" value="F:dioxygenase activity"/>
    <property type="evidence" value="ECO:0007669"/>
    <property type="project" value="UniProtKB-KW"/>
</dbReference>
<comment type="cofactor">
    <cofactor evidence="1">
        <name>Fe(2+)</name>
        <dbReference type="ChEBI" id="CHEBI:29033"/>
    </cofactor>
</comment>
<accession>A0A9W8J4Z1</accession>
<keyword evidence="8" id="KW-1185">Reference proteome</keyword>
<gene>
    <name evidence="7" type="ORF">H1R20_g8801</name>
</gene>